<proteinExistence type="inferred from homology"/>
<evidence type="ECO:0000313" key="11">
    <source>
        <dbReference type="RefSeq" id="XP_013177806.1"/>
    </source>
</evidence>
<keyword evidence="9 10" id="KW-0807">Transducer</keyword>
<feature type="transmembrane region" description="Helical" evidence="10">
    <location>
        <begin position="68"/>
        <end position="87"/>
    </location>
</feature>
<organism evidence="11">
    <name type="scientific">Papilio xuthus</name>
    <name type="common">Asian swallowtail butterfly</name>
    <dbReference type="NCBI Taxonomy" id="66420"/>
    <lineage>
        <taxon>Eukaryota</taxon>
        <taxon>Metazoa</taxon>
        <taxon>Ecdysozoa</taxon>
        <taxon>Arthropoda</taxon>
        <taxon>Hexapoda</taxon>
        <taxon>Insecta</taxon>
        <taxon>Pterygota</taxon>
        <taxon>Neoptera</taxon>
        <taxon>Endopterygota</taxon>
        <taxon>Lepidoptera</taxon>
        <taxon>Glossata</taxon>
        <taxon>Ditrysia</taxon>
        <taxon>Papilionoidea</taxon>
        <taxon>Papilionidae</taxon>
        <taxon>Papilioninae</taxon>
        <taxon>Papilio</taxon>
    </lineage>
</organism>
<keyword evidence="5 10" id="KW-0552">Olfaction</keyword>
<dbReference type="GO" id="GO:0004984">
    <property type="term" value="F:olfactory receptor activity"/>
    <property type="evidence" value="ECO:0007669"/>
    <property type="project" value="InterPro"/>
</dbReference>
<gene>
    <name evidence="11" type="primary">LOC106125243</name>
</gene>
<dbReference type="AlphaFoldDB" id="A0AAJ7EHQ4"/>
<keyword evidence="3 10" id="KW-0716">Sensory transduction</keyword>
<protein>
    <recommendedName>
        <fullName evidence="10">Odorant receptor</fullName>
    </recommendedName>
</protein>
<keyword evidence="8 10" id="KW-0675">Receptor</keyword>
<comment type="similarity">
    <text evidence="10">Belongs to the insect chemoreceptor superfamily. Heteromeric odorant receptor channel (TC 1.A.69) family.</text>
</comment>
<feature type="transmembrane region" description="Helical" evidence="10">
    <location>
        <begin position="37"/>
        <end position="56"/>
    </location>
</feature>
<keyword evidence="7 10" id="KW-0472">Membrane</keyword>
<dbReference type="GO" id="GO:0005549">
    <property type="term" value="F:odorant binding"/>
    <property type="evidence" value="ECO:0007669"/>
    <property type="project" value="InterPro"/>
</dbReference>
<evidence type="ECO:0000256" key="7">
    <source>
        <dbReference type="ARBA" id="ARBA00023136"/>
    </source>
</evidence>
<evidence type="ECO:0000256" key="8">
    <source>
        <dbReference type="ARBA" id="ARBA00023170"/>
    </source>
</evidence>
<evidence type="ECO:0000256" key="5">
    <source>
        <dbReference type="ARBA" id="ARBA00022725"/>
    </source>
</evidence>
<keyword evidence="2" id="KW-1003">Cell membrane</keyword>
<feature type="transmembrane region" description="Helical" evidence="10">
    <location>
        <begin position="307"/>
        <end position="327"/>
    </location>
</feature>
<dbReference type="RefSeq" id="XP_013177806.1">
    <property type="nucleotide sequence ID" value="XM_013322352.1"/>
</dbReference>
<evidence type="ECO:0000256" key="3">
    <source>
        <dbReference type="ARBA" id="ARBA00022606"/>
    </source>
</evidence>
<dbReference type="GeneID" id="106125243"/>
<accession>A0AAJ7EHQ4</accession>
<dbReference type="InterPro" id="IPR004117">
    <property type="entry name" value="7tm6_olfct_rcpt"/>
</dbReference>
<reference evidence="11" key="1">
    <citation type="submission" date="2025-08" db="UniProtKB">
        <authorList>
            <consortium name="RefSeq"/>
        </authorList>
    </citation>
    <scope>IDENTIFICATION</scope>
</reference>
<dbReference type="PANTHER" id="PTHR21137">
    <property type="entry name" value="ODORANT RECEPTOR"/>
    <property type="match status" value="1"/>
</dbReference>
<comment type="subcellular location">
    <subcellularLocation>
        <location evidence="1 10">Cell membrane</location>
        <topology evidence="1 10">Multi-pass membrane protein</topology>
    </subcellularLocation>
</comment>
<evidence type="ECO:0000256" key="1">
    <source>
        <dbReference type="ARBA" id="ARBA00004651"/>
    </source>
</evidence>
<dbReference type="CTD" id="41119"/>
<dbReference type="Proteomes" id="UP000694872">
    <property type="component" value="Unplaced"/>
</dbReference>
<evidence type="ECO:0000256" key="2">
    <source>
        <dbReference type="ARBA" id="ARBA00022475"/>
    </source>
</evidence>
<dbReference type="PANTHER" id="PTHR21137:SF35">
    <property type="entry name" value="ODORANT RECEPTOR 19A-RELATED"/>
    <property type="match status" value="1"/>
</dbReference>
<evidence type="ECO:0000256" key="6">
    <source>
        <dbReference type="ARBA" id="ARBA00022989"/>
    </source>
</evidence>
<sequence length="401" mass="47005">MYSSFDAFKPHFNALARVGYFKMVFKSSSKIKQTLNIYYRVFVWFFVILYNLQHVLRVIQVRHSTDEIVNTLFILLTTLNSLGKQVAFNMRTARIDRLINIINGSFFAPGNKYQDDVMRKNATSMLRLLRMYHCAIFLCAFMWTIFPLVNHALGENVQFTGYFPFDTSKTPIFELTVAYMSILITQQAYGNVTMDCTIVAFYAQAKTQLQMLRYDLEYLYDTDGENNKDIHKVVLKTYKDVESIRFRRLLQRKFVTCIQHHQQILWFVKEVQSIFAEAMVVQFFVMAWVICMTVYKIVGLSILSAEFFSMAMYLVCMLAQLFIYCYYGTQLKYESECVNQSIYDSEWILLSPAARRHLLILMVRCSRPLVPSIAHIVPMSIDTYISILKSSYTLITFLDRK</sequence>
<name>A0AAJ7EHQ4_PAPXU</name>
<dbReference type="GO" id="GO:0007165">
    <property type="term" value="P:signal transduction"/>
    <property type="evidence" value="ECO:0007669"/>
    <property type="project" value="UniProtKB-KW"/>
</dbReference>
<keyword evidence="6 10" id="KW-1133">Transmembrane helix</keyword>
<comment type="caution">
    <text evidence="10">Lacks conserved residue(s) required for the propagation of feature annotation.</text>
</comment>
<dbReference type="KEGG" id="pxu:106125243"/>
<feature type="transmembrane region" description="Helical" evidence="10">
    <location>
        <begin position="177"/>
        <end position="203"/>
    </location>
</feature>
<dbReference type="Pfam" id="PF02949">
    <property type="entry name" value="7tm_6"/>
    <property type="match status" value="1"/>
</dbReference>
<evidence type="ECO:0000256" key="9">
    <source>
        <dbReference type="ARBA" id="ARBA00023224"/>
    </source>
</evidence>
<dbReference type="GO" id="GO:0005886">
    <property type="term" value="C:plasma membrane"/>
    <property type="evidence" value="ECO:0007669"/>
    <property type="project" value="UniProtKB-SubCell"/>
</dbReference>
<feature type="transmembrane region" description="Helical" evidence="10">
    <location>
        <begin position="128"/>
        <end position="146"/>
    </location>
</feature>
<keyword evidence="4 10" id="KW-0812">Transmembrane</keyword>
<evidence type="ECO:0000256" key="10">
    <source>
        <dbReference type="RuleBase" id="RU351113"/>
    </source>
</evidence>
<feature type="transmembrane region" description="Helical" evidence="10">
    <location>
        <begin position="274"/>
        <end position="295"/>
    </location>
</feature>
<evidence type="ECO:0000256" key="4">
    <source>
        <dbReference type="ARBA" id="ARBA00022692"/>
    </source>
</evidence>